<organism evidence="13 14">
    <name type="scientific">Candida dubliniensis (strain CD36 / ATCC MYA-646 / CBS 7987 / NCPF 3949 / NRRL Y-17841)</name>
    <name type="common">Yeast</name>
    <dbReference type="NCBI Taxonomy" id="573826"/>
    <lineage>
        <taxon>Eukaryota</taxon>
        <taxon>Fungi</taxon>
        <taxon>Dikarya</taxon>
        <taxon>Ascomycota</taxon>
        <taxon>Saccharomycotina</taxon>
        <taxon>Pichiomycetes</taxon>
        <taxon>Debaryomycetaceae</taxon>
        <taxon>Candida/Lodderomyces clade</taxon>
        <taxon>Candida</taxon>
    </lineage>
</organism>
<evidence type="ECO:0000256" key="2">
    <source>
        <dbReference type="ARBA" id="ARBA00009936"/>
    </source>
</evidence>
<dbReference type="KEGG" id="cdu:CD36_06810"/>
<dbReference type="HOGENOM" id="CLU_011639_2_0_1"/>
<dbReference type="GO" id="GO:0000139">
    <property type="term" value="C:Golgi membrane"/>
    <property type="evidence" value="ECO:0007669"/>
    <property type="project" value="UniProtKB-SubCell"/>
</dbReference>
<comment type="similarity">
    <text evidence="2">Belongs to the COG3 family.</text>
</comment>
<dbReference type="PANTHER" id="PTHR13302">
    <property type="entry name" value="CONSERVED OLIGOMERIC GOLGI COMPLEX COMPONENT 3"/>
    <property type="match status" value="1"/>
</dbReference>
<dbReference type="Pfam" id="PF20671">
    <property type="entry name" value="COG3_C"/>
    <property type="match status" value="1"/>
</dbReference>
<evidence type="ECO:0000313" key="12">
    <source>
        <dbReference type="CGD" id="CAL0000162224"/>
    </source>
</evidence>
<dbReference type="InterPro" id="IPR048320">
    <property type="entry name" value="COG3_N"/>
</dbReference>
<evidence type="ECO:0000256" key="6">
    <source>
        <dbReference type="ARBA" id="ARBA00023034"/>
    </source>
</evidence>
<dbReference type="GeneID" id="8044880"/>
<dbReference type="AlphaFoldDB" id="B9W8B9"/>
<accession>B9W8B9</accession>
<dbReference type="GO" id="GO:0032258">
    <property type="term" value="P:cytoplasm to vacuole targeting by the Cvt pathway"/>
    <property type="evidence" value="ECO:0007669"/>
    <property type="project" value="TreeGrafter"/>
</dbReference>
<sequence>MTRGRSKSIVQKIANDVPKLNNSENALDYLLKENGGENNLTHTSTTYKMSRSKSLSQEGENKNIESEKARVVESITYPFTNDEFQKIEYDNINSYDYDTILKPRDISHITDLQLDNILNFKSMVQRNKVEIGLFVSETNEVLSSVETLLSKYNRISNETLDFDRRANELLELQNLNQTKYDEINSYLQHFEQLDFITKNLSRSGSHLLSSKREFFIDVVLSKLDTALDFIAQHPQFKESEIYGSRFRQCMTRALTLIKNYLNNELKSVADSINKKLHQNKLDSHSVSLTIDLLIYNEYNSYLKYNQSNFNQLICEMQKRAHDHSEYNGLIEEVLNKYFEDRLVLLRQYIDKTSSVNSVFTGSNFNLVQTCQDQIYYFEKLIEREYLLFNKFFVPGQSADYIESAFYEFLKKVLEPLYDAERLLVLKESNIGSLCQLTTLLQKYYEFDDGNYRSDGYLEDANSSVVTNGKSIKYGVLFQPLLDEAQERLIFRVQNYVDNKLMHFKPSASDLKIGNTLKRSSNVEDKISPLDVDYAENLFPDLYLPLGKSLTLLSNIYELINSMVFDDLAHYIVHACIELLKGGFLPLAIGHMGPVDGQLVYLSNLVILRNQINNFDIQYTRTDYTIDFTSGLSDIWQLIKDRNFGFNNRGILDLASKAAPKIINNMIDANYEIEFELRSAVTQFIDECSRTICYPLLSDDFDSGNLVAVTSAFKDNLISNIPVYYSRIKSVIRDPVVTQFLMSNLSGLLVATYEDFYNKIDEKSETMDVLSKDQLNDIMDVDTTYAFITDMIVQLGDDSELKSKANTPEFNEEILSSLQLDEPVPASDLGSKPASPKTGLVDPQ</sequence>
<evidence type="ECO:0000256" key="4">
    <source>
        <dbReference type="ARBA" id="ARBA00022448"/>
    </source>
</evidence>
<keyword evidence="5" id="KW-0653">Protein transport</keyword>
<dbReference type="InterPro" id="IPR007265">
    <property type="entry name" value="COG_su3"/>
</dbReference>
<evidence type="ECO:0000256" key="9">
    <source>
        <dbReference type="SAM" id="MobiDB-lite"/>
    </source>
</evidence>
<dbReference type="Pfam" id="PF04136">
    <property type="entry name" value="COG3_N"/>
    <property type="match status" value="1"/>
</dbReference>
<feature type="region of interest" description="Disordered" evidence="9">
    <location>
        <begin position="821"/>
        <end position="843"/>
    </location>
</feature>
<dbReference type="Proteomes" id="UP000002605">
    <property type="component" value="Chromosome 1"/>
</dbReference>
<dbReference type="EMBL" id="FM992688">
    <property type="protein sequence ID" value="CAX44984.1"/>
    <property type="molecule type" value="Genomic_DNA"/>
</dbReference>
<feature type="compositionally biased region" description="Polar residues" evidence="9">
    <location>
        <begin position="38"/>
        <end position="58"/>
    </location>
</feature>
<feature type="domain" description="Conserved oligomeric Golgi complex subunit 3 N-terminal" evidence="10">
    <location>
        <begin position="121"/>
        <end position="266"/>
    </location>
</feature>
<evidence type="ECO:0000313" key="13">
    <source>
        <dbReference type="EMBL" id="CAX44984.1"/>
    </source>
</evidence>
<reference evidence="13 14" key="1">
    <citation type="journal article" date="2009" name="Genome Res.">
        <title>Comparative genomics of the fungal pathogens Candida dubliniensis and Candida albicans.</title>
        <authorList>
            <person name="Jackson A.P."/>
            <person name="Gamble J.A."/>
            <person name="Yeomans T."/>
            <person name="Moran G.P."/>
            <person name="Saunders D."/>
            <person name="Harris D."/>
            <person name="Aslett M."/>
            <person name="Barrell J.F."/>
            <person name="Butler G."/>
            <person name="Citiulo F."/>
            <person name="Coleman D.C."/>
            <person name="de Groot P.W.J."/>
            <person name="Goodwin T.J."/>
            <person name="Quail M.A."/>
            <person name="McQuillan J."/>
            <person name="Munro C.A."/>
            <person name="Pain A."/>
            <person name="Poulter R.T."/>
            <person name="Rajandream M.A."/>
            <person name="Renauld H."/>
            <person name="Spiering M.J."/>
            <person name="Tivey A."/>
            <person name="Gow N.A.R."/>
            <person name="Barrell B."/>
            <person name="Sullivan D.J."/>
            <person name="Berriman M."/>
        </authorList>
    </citation>
    <scope>NUCLEOTIDE SEQUENCE [LARGE SCALE GENOMIC DNA]</scope>
    <source>
        <strain evidence="14">CD36 / ATCC MYA-646 / CBS 7987 / NCPF 3949 / NRRL Y-17841</strain>
    </source>
</reference>
<feature type="region of interest" description="Disordered" evidence="9">
    <location>
        <begin position="38"/>
        <end position="65"/>
    </location>
</feature>
<dbReference type="OrthoDB" id="296793at2759"/>
<dbReference type="PANTHER" id="PTHR13302:SF8">
    <property type="entry name" value="CONSERVED OLIGOMERIC GOLGI COMPLEX SUBUNIT 3"/>
    <property type="match status" value="1"/>
</dbReference>
<dbReference type="GO" id="GO:0005801">
    <property type="term" value="C:cis-Golgi network"/>
    <property type="evidence" value="ECO:0007669"/>
    <property type="project" value="InterPro"/>
</dbReference>
<evidence type="ECO:0000256" key="7">
    <source>
        <dbReference type="ARBA" id="ARBA00023136"/>
    </source>
</evidence>
<dbReference type="InterPro" id="IPR048685">
    <property type="entry name" value="COG3_C"/>
</dbReference>
<keyword evidence="6" id="KW-0333">Golgi apparatus</keyword>
<protein>
    <recommendedName>
        <fullName evidence="3">Conserved oligomeric Golgi complex subunit 3</fullName>
    </recommendedName>
    <alternativeName>
        <fullName evidence="8">Component of oligomeric Golgi complex 3</fullName>
    </alternativeName>
</protein>
<keyword evidence="4" id="KW-0813">Transport</keyword>
<name>B9W8B9_CANDC</name>
<dbReference type="eggNOG" id="KOG2604">
    <property type="taxonomic scope" value="Eukaryota"/>
</dbReference>
<dbReference type="GO" id="GO:0017119">
    <property type="term" value="C:Golgi transport complex"/>
    <property type="evidence" value="ECO:0007669"/>
    <property type="project" value="TreeGrafter"/>
</dbReference>
<dbReference type="GO" id="GO:0006914">
    <property type="term" value="P:autophagy"/>
    <property type="evidence" value="ECO:0007669"/>
    <property type="project" value="TreeGrafter"/>
</dbReference>
<dbReference type="GO" id="GO:0006891">
    <property type="term" value="P:intra-Golgi vesicle-mediated transport"/>
    <property type="evidence" value="ECO:0007669"/>
    <property type="project" value="TreeGrafter"/>
</dbReference>
<comment type="subcellular location">
    <subcellularLocation>
        <location evidence="1">Golgi apparatus membrane</location>
        <topology evidence="1">Peripheral membrane protein</topology>
    </subcellularLocation>
</comment>
<evidence type="ECO:0000256" key="3">
    <source>
        <dbReference type="ARBA" id="ARBA00020976"/>
    </source>
</evidence>
<dbReference type="VEuPathDB" id="FungiDB:CD36_06810"/>
<evidence type="ECO:0000256" key="5">
    <source>
        <dbReference type="ARBA" id="ARBA00022927"/>
    </source>
</evidence>
<dbReference type="CGD" id="CAL0000162224">
    <property type="gene designation" value="Cd36_06810"/>
</dbReference>
<keyword evidence="14" id="KW-1185">Reference proteome</keyword>
<dbReference type="GO" id="GO:0007030">
    <property type="term" value="P:Golgi organization"/>
    <property type="evidence" value="ECO:0007669"/>
    <property type="project" value="TreeGrafter"/>
</dbReference>
<evidence type="ECO:0000256" key="1">
    <source>
        <dbReference type="ARBA" id="ARBA00004395"/>
    </source>
</evidence>
<gene>
    <name evidence="12" type="ordered locus">Cd36_06810</name>
    <name evidence="13" type="ORF">CD36_06810</name>
</gene>
<keyword evidence="7" id="KW-0472">Membrane</keyword>
<evidence type="ECO:0000259" key="10">
    <source>
        <dbReference type="Pfam" id="PF04136"/>
    </source>
</evidence>
<evidence type="ECO:0000259" key="11">
    <source>
        <dbReference type="Pfam" id="PF20671"/>
    </source>
</evidence>
<dbReference type="RefSeq" id="XP_002417340.1">
    <property type="nucleotide sequence ID" value="XM_002417295.1"/>
</dbReference>
<evidence type="ECO:0000313" key="14">
    <source>
        <dbReference type="Proteomes" id="UP000002605"/>
    </source>
</evidence>
<evidence type="ECO:0000256" key="8">
    <source>
        <dbReference type="ARBA" id="ARBA00031339"/>
    </source>
</evidence>
<feature type="domain" description="Conserved oligomeric Golgi complex subunit 3 C-terminal" evidence="11">
    <location>
        <begin position="292"/>
        <end position="628"/>
    </location>
</feature>
<proteinExistence type="inferred from homology"/>